<gene>
    <name evidence="1" type="ORF">LFW2832_00248</name>
</gene>
<dbReference type="EMBL" id="CABMJJ010000007">
    <property type="protein sequence ID" value="VVC03238.1"/>
    <property type="molecule type" value="Genomic_DNA"/>
</dbReference>
<comment type="caution">
    <text evidence="1">The sequence shown here is derived from an EMBL/GenBank/DDBJ whole genome shotgun (WGS) entry which is preliminary data.</text>
</comment>
<name>A0A5E4LQ48_9ARCH</name>
<proteinExistence type="predicted"/>
<accession>A0A5E4LQ48</accession>
<evidence type="ECO:0000313" key="1">
    <source>
        <dbReference type="EMBL" id="VVC03238.1"/>
    </source>
</evidence>
<dbReference type="Proteomes" id="UP000789941">
    <property type="component" value="Unassembled WGS sequence"/>
</dbReference>
<reference evidence="1 2" key="1">
    <citation type="submission" date="2019-08" db="EMBL/GenBank/DDBJ databases">
        <authorList>
            <person name="Vazquez-Campos X."/>
        </authorList>
    </citation>
    <scope>NUCLEOTIDE SEQUENCE [LARGE SCALE GENOMIC DNA]</scope>
    <source>
        <strain evidence="1">LFW-283_2</strain>
    </source>
</reference>
<dbReference type="AlphaFoldDB" id="A0A5E4LQ48"/>
<evidence type="ECO:0000313" key="2">
    <source>
        <dbReference type="Proteomes" id="UP000789941"/>
    </source>
</evidence>
<protein>
    <submittedName>
        <fullName evidence="1">Uncharacterized protein</fullName>
    </submittedName>
</protein>
<organism evidence="1 2">
    <name type="scientific">Candidatus Bilamarchaeum dharawalense</name>
    <dbReference type="NCBI Taxonomy" id="2885759"/>
    <lineage>
        <taxon>Archaea</taxon>
        <taxon>Candidatus Micrarchaeota</taxon>
        <taxon>Candidatus Micrarchaeia</taxon>
        <taxon>Candidatus Anstonellales</taxon>
        <taxon>Candidatus Bilamarchaeaceae</taxon>
        <taxon>Candidatus Bilamarchaeum</taxon>
    </lineage>
</organism>
<sequence>MVRAIFFGHVNGAAVVANFAGLPQTRARLDTVRQRLTAWKTHGEKSSYPGWVVQDIKTAKTTAEQEIGKQRAALERRIEASKQKGALTQTVGIHKEADGTRSVFFVVQLTKDVTTMARRNEKGEFDVTAIATDDYQKLVRKRREDKISKAVFWTGMIAAGVLTYLEGNAGFALAAALQLGILRLLHKIIINTNPVFRAFKGAEHTDFVLKFFEDTRNVIIEKLEKVENGIQQLTGQKST</sequence>